<evidence type="ECO:0000313" key="3">
    <source>
        <dbReference type="Proteomes" id="UP000447873"/>
    </source>
</evidence>
<dbReference type="AlphaFoldDB" id="A0A8H3YYN2"/>
<gene>
    <name evidence="2" type="ORF">EG328_001371</name>
</gene>
<dbReference type="EMBL" id="WNWS01000131">
    <property type="protein sequence ID" value="KAE9978699.1"/>
    <property type="molecule type" value="Genomic_DNA"/>
</dbReference>
<feature type="region of interest" description="Disordered" evidence="1">
    <location>
        <begin position="36"/>
        <end position="97"/>
    </location>
</feature>
<protein>
    <recommendedName>
        <fullName evidence="4">S-adenosyl-L-methionine-dependent methyltransferase</fullName>
    </recommendedName>
</protein>
<dbReference type="PANTHER" id="PTHR43591:SF10">
    <property type="entry name" value="ABC TRANSMEMBRANE TYPE-1 DOMAIN-CONTAINING PROTEIN-RELATED"/>
    <property type="match status" value="1"/>
</dbReference>
<dbReference type="InterPro" id="IPR029063">
    <property type="entry name" value="SAM-dependent_MTases_sf"/>
</dbReference>
<proteinExistence type="predicted"/>
<dbReference type="Gene3D" id="3.40.50.150">
    <property type="entry name" value="Vaccinia Virus protein VP39"/>
    <property type="match status" value="1"/>
</dbReference>
<dbReference type="PANTHER" id="PTHR43591">
    <property type="entry name" value="METHYLTRANSFERASE"/>
    <property type="match status" value="1"/>
</dbReference>
<evidence type="ECO:0000313" key="2">
    <source>
        <dbReference type="EMBL" id="KAE9978699.1"/>
    </source>
</evidence>
<dbReference type="Proteomes" id="UP000447873">
    <property type="component" value="Unassembled WGS sequence"/>
</dbReference>
<comment type="caution">
    <text evidence="2">The sequence shown here is derived from an EMBL/GenBank/DDBJ whole genome shotgun (WGS) entry which is preliminary data.</text>
</comment>
<dbReference type="CDD" id="cd02440">
    <property type="entry name" value="AdoMet_MTases"/>
    <property type="match status" value="1"/>
</dbReference>
<accession>A0A8H3YYN2</accession>
<reference evidence="2 3" key="1">
    <citation type="submission" date="2018-12" db="EMBL/GenBank/DDBJ databases">
        <title>Venturia inaequalis Genome Resource.</title>
        <authorList>
            <person name="Lichtner F.J."/>
        </authorList>
    </citation>
    <scope>NUCLEOTIDE SEQUENCE [LARGE SCALE GENOMIC DNA]</scope>
    <source>
        <strain evidence="2 3">120213</strain>
    </source>
</reference>
<sequence>MSTIRPAPAIAIPVDEIGPSVGVLGGPEISPIDIEVSSCGTMAPEDPASKPVGDDQEALAPHAPMDPDEAIAADSDGSGGAGDSSSETDADLGIDNESFRSASVGSSVFEYKYENGRRYHSYREGKYMLPNDEPEQDRLDLHHHVFRLILRGALHRAPIKPEDVHRVLDFGTGTGIWAIDFADGAPNAHVIGTDLSPIQPQFVPPNCNFYVDDVESEWTYSDDEKFDFIHGRSMGGGIGDWARLHQQAFEHLKPGGWFEMQEYEAWVGDQDDPDMTRAPNIKKWVDLVVEASIMFGKSVKVAKEQRQFMIDAGFTDVQDDVFTVPIGAWPKNKKLKELGWYQRENMCAAVESFSMGFLLRVMNWSIEEVQVLIAKARQEFRDPKIHLYAYFHFTVADSKLTSILLSFHQSGQKDSSTSIGLTFGKPGSYRKPAIKAISGDHPVLKLRASRYGTPTQDVSSDKVFLPA</sequence>
<evidence type="ECO:0008006" key="4">
    <source>
        <dbReference type="Google" id="ProtNLM"/>
    </source>
</evidence>
<evidence type="ECO:0000256" key="1">
    <source>
        <dbReference type="SAM" id="MobiDB-lite"/>
    </source>
</evidence>
<dbReference type="SUPFAM" id="SSF53335">
    <property type="entry name" value="S-adenosyl-L-methionine-dependent methyltransferases"/>
    <property type="match status" value="1"/>
</dbReference>
<dbReference type="Pfam" id="PF13489">
    <property type="entry name" value="Methyltransf_23"/>
    <property type="match status" value="1"/>
</dbReference>
<dbReference type="GO" id="GO:0008168">
    <property type="term" value="F:methyltransferase activity"/>
    <property type="evidence" value="ECO:0007669"/>
    <property type="project" value="TreeGrafter"/>
</dbReference>
<organism evidence="2 3">
    <name type="scientific">Venturia inaequalis</name>
    <name type="common">Apple scab fungus</name>
    <dbReference type="NCBI Taxonomy" id="5025"/>
    <lineage>
        <taxon>Eukaryota</taxon>
        <taxon>Fungi</taxon>
        <taxon>Dikarya</taxon>
        <taxon>Ascomycota</taxon>
        <taxon>Pezizomycotina</taxon>
        <taxon>Dothideomycetes</taxon>
        <taxon>Pleosporomycetidae</taxon>
        <taxon>Venturiales</taxon>
        <taxon>Venturiaceae</taxon>
        <taxon>Venturia</taxon>
    </lineage>
</organism>
<name>A0A8H3YYN2_VENIN</name>